<name>A0A8S1RV10_9CILI</name>
<evidence type="ECO:0000313" key="1">
    <source>
        <dbReference type="EMBL" id="CAD8130719.1"/>
    </source>
</evidence>
<comment type="caution">
    <text evidence="1">The sequence shown here is derived from an EMBL/GenBank/DDBJ whole genome shotgun (WGS) entry which is preliminary data.</text>
</comment>
<accession>A0A8S1RV10</accession>
<evidence type="ECO:0000313" key="2">
    <source>
        <dbReference type="Proteomes" id="UP000692954"/>
    </source>
</evidence>
<gene>
    <name evidence="1" type="ORF">PSON_ATCC_30995.1.T3210005</name>
</gene>
<sequence>MSFYLILTFLQDNYLLIPKNTLPHGAVIKFKIKYYIKYKATQSLASSDFIDVLIPIREIKSILSLKILNTNNLNTAIKNGQSFGYLDKVGILDTYFKFYLYQGIADFQRQYSFVRMINFTSCSLSIICQPKSSKSFQN</sequence>
<dbReference type="EMBL" id="CAJJDN010000321">
    <property type="protein sequence ID" value="CAD8130719.1"/>
    <property type="molecule type" value="Genomic_DNA"/>
</dbReference>
<keyword evidence="2" id="KW-1185">Reference proteome</keyword>
<protein>
    <submittedName>
        <fullName evidence="1">Uncharacterized protein</fullName>
    </submittedName>
</protein>
<dbReference type="AlphaFoldDB" id="A0A8S1RV10"/>
<reference evidence="1" key="1">
    <citation type="submission" date="2021-01" db="EMBL/GenBank/DDBJ databases">
        <authorList>
            <consortium name="Genoscope - CEA"/>
            <person name="William W."/>
        </authorList>
    </citation>
    <scope>NUCLEOTIDE SEQUENCE</scope>
</reference>
<organism evidence="1 2">
    <name type="scientific">Paramecium sonneborni</name>
    <dbReference type="NCBI Taxonomy" id="65129"/>
    <lineage>
        <taxon>Eukaryota</taxon>
        <taxon>Sar</taxon>
        <taxon>Alveolata</taxon>
        <taxon>Ciliophora</taxon>
        <taxon>Intramacronucleata</taxon>
        <taxon>Oligohymenophorea</taxon>
        <taxon>Peniculida</taxon>
        <taxon>Parameciidae</taxon>
        <taxon>Paramecium</taxon>
    </lineage>
</organism>
<dbReference type="Proteomes" id="UP000692954">
    <property type="component" value="Unassembled WGS sequence"/>
</dbReference>
<proteinExistence type="predicted"/>